<feature type="transmembrane region" description="Helical" evidence="5">
    <location>
        <begin position="209"/>
        <end position="231"/>
    </location>
</feature>
<evidence type="ECO:0000256" key="5">
    <source>
        <dbReference type="RuleBase" id="RU363041"/>
    </source>
</evidence>
<evidence type="ECO:0000256" key="2">
    <source>
        <dbReference type="ARBA" id="ARBA00022692"/>
    </source>
</evidence>
<feature type="transmembrane region" description="Helical" evidence="5">
    <location>
        <begin position="6"/>
        <end position="35"/>
    </location>
</feature>
<evidence type="ECO:0000256" key="4">
    <source>
        <dbReference type="ARBA" id="ARBA00023136"/>
    </source>
</evidence>
<dbReference type="RefSeq" id="WP_286650197.1">
    <property type="nucleotide sequence ID" value="NZ_JACAGK010000002.1"/>
</dbReference>
<keyword evidence="5" id="KW-1003">Cell membrane</keyword>
<evidence type="ECO:0000256" key="1">
    <source>
        <dbReference type="ARBA" id="ARBA00004141"/>
    </source>
</evidence>
<keyword evidence="4 5" id="KW-0472">Membrane</keyword>
<dbReference type="EMBL" id="JACAGK010000002">
    <property type="protein sequence ID" value="MDM1046851.1"/>
    <property type="molecule type" value="Genomic_DNA"/>
</dbReference>
<dbReference type="InterPro" id="IPR051598">
    <property type="entry name" value="TSUP/Inactive_protease-like"/>
</dbReference>
<evidence type="ECO:0000313" key="7">
    <source>
        <dbReference type="Proteomes" id="UP001170954"/>
    </source>
</evidence>
<dbReference type="InterPro" id="IPR002781">
    <property type="entry name" value="TM_pro_TauE-like"/>
</dbReference>
<comment type="subcellular location">
    <subcellularLocation>
        <location evidence="5">Cell membrane</location>
        <topology evidence="5">Multi-pass membrane protein</topology>
    </subcellularLocation>
    <subcellularLocation>
        <location evidence="1">Membrane</location>
        <topology evidence="1">Multi-pass membrane protein</topology>
    </subcellularLocation>
</comment>
<sequence length="261" mass="28370">MEILGFIAAIGIGLILGLIGAGGSILTVPVMVYLFAIDPFLATTYSLFIVGISSLAGIVPYTLKRQVDFKTSIFFGLPSILGVFVSRRYIHPIIPNDIIQLNGWMLSKDMLLMLLFAVLMVFAALNMIWKKEIATDAHKANDQIGKIIVQGLLIGILVGLVGAGGGFLIIPALIIFNKMSLKTAIGSSLLIIALNSLFGFISSTNIDEIHWPLLLEITAIALAGMLLGSWISQKADAAKLKPFFGYFVLFMAIWILYQELH</sequence>
<reference evidence="6" key="1">
    <citation type="submission" date="2020-06" db="EMBL/GenBank/DDBJ databases">
        <authorList>
            <person name="Dong N."/>
        </authorList>
    </citation>
    <scope>NUCLEOTIDE SEQUENCE</scope>
    <source>
        <strain evidence="6">R1692</strain>
    </source>
</reference>
<feature type="transmembrane region" description="Helical" evidence="5">
    <location>
        <begin position="42"/>
        <end position="63"/>
    </location>
</feature>
<organism evidence="6 7">
    <name type="scientific">Sphingobacterium hotanense</name>
    <dbReference type="NCBI Taxonomy" id="649196"/>
    <lineage>
        <taxon>Bacteria</taxon>
        <taxon>Pseudomonadati</taxon>
        <taxon>Bacteroidota</taxon>
        <taxon>Sphingobacteriia</taxon>
        <taxon>Sphingobacteriales</taxon>
        <taxon>Sphingobacteriaceae</taxon>
        <taxon>Sphingobacterium</taxon>
    </lineage>
</organism>
<dbReference type="PANTHER" id="PTHR43701">
    <property type="entry name" value="MEMBRANE TRANSPORTER PROTEIN MJ0441-RELATED"/>
    <property type="match status" value="1"/>
</dbReference>
<feature type="transmembrane region" description="Helical" evidence="5">
    <location>
        <begin position="149"/>
        <end position="176"/>
    </location>
</feature>
<feature type="transmembrane region" description="Helical" evidence="5">
    <location>
        <begin position="183"/>
        <end position="203"/>
    </location>
</feature>
<name>A0ABT7NI39_9SPHI</name>
<evidence type="ECO:0000313" key="6">
    <source>
        <dbReference type="EMBL" id="MDM1046851.1"/>
    </source>
</evidence>
<keyword evidence="2 5" id="KW-0812">Transmembrane</keyword>
<dbReference type="Proteomes" id="UP001170954">
    <property type="component" value="Unassembled WGS sequence"/>
</dbReference>
<gene>
    <name evidence="6" type="ORF">HX018_01110</name>
</gene>
<feature type="transmembrane region" description="Helical" evidence="5">
    <location>
        <begin position="243"/>
        <end position="260"/>
    </location>
</feature>
<comment type="caution">
    <text evidence="6">The sequence shown here is derived from an EMBL/GenBank/DDBJ whole genome shotgun (WGS) entry which is preliminary data.</text>
</comment>
<feature type="transmembrane region" description="Helical" evidence="5">
    <location>
        <begin position="111"/>
        <end position="129"/>
    </location>
</feature>
<dbReference type="PANTHER" id="PTHR43701:SF2">
    <property type="entry name" value="MEMBRANE TRANSPORTER PROTEIN YJNA-RELATED"/>
    <property type="match status" value="1"/>
</dbReference>
<comment type="similarity">
    <text evidence="5">Belongs to the 4-toluene sulfonate uptake permease (TSUP) (TC 2.A.102) family.</text>
</comment>
<feature type="transmembrane region" description="Helical" evidence="5">
    <location>
        <begin position="69"/>
        <end position="90"/>
    </location>
</feature>
<proteinExistence type="inferred from homology"/>
<accession>A0ABT7NI39</accession>
<keyword evidence="3 5" id="KW-1133">Transmembrane helix</keyword>
<reference evidence="6" key="2">
    <citation type="journal article" date="2022" name="Sci. Total Environ.">
        <title>Prevalence, transmission, and molecular epidemiology of tet(X)-positive bacteria among humans, animals, and environmental niches in China: An epidemiological, and genomic-based study.</title>
        <authorList>
            <person name="Dong N."/>
            <person name="Zeng Y."/>
            <person name="Cai C."/>
            <person name="Sun C."/>
            <person name="Lu J."/>
            <person name="Liu C."/>
            <person name="Zhou H."/>
            <person name="Sun Q."/>
            <person name="Shu L."/>
            <person name="Wang H."/>
            <person name="Wang Y."/>
            <person name="Wang S."/>
            <person name="Wu C."/>
            <person name="Chan E.W."/>
            <person name="Chen G."/>
            <person name="Shen Z."/>
            <person name="Chen S."/>
            <person name="Zhang R."/>
        </authorList>
    </citation>
    <scope>NUCLEOTIDE SEQUENCE</scope>
    <source>
        <strain evidence="6">R1692</strain>
    </source>
</reference>
<evidence type="ECO:0000256" key="3">
    <source>
        <dbReference type="ARBA" id="ARBA00022989"/>
    </source>
</evidence>
<protein>
    <recommendedName>
        <fullName evidence="5">Probable membrane transporter protein</fullName>
    </recommendedName>
</protein>
<dbReference type="Pfam" id="PF01925">
    <property type="entry name" value="TauE"/>
    <property type="match status" value="1"/>
</dbReference>
<keyword evidence="7" id="KW-1185">Reference proteome</keyword>